<evidence type="ECO:0000256" key="1">
    <source>
        <dbReference type="ARBA" id="ARBA00023157"/>
    </source>
</evidence>
<sequence length="794" mass="88802">MAKDKEYVERKLNFNSLLFKPEIGIPLGQTLRDSLYFTDNGQIIFPVSESDISSSPNPPLGGFNGREAKPMVAVFWDNADFSKGSGTIFYQEYVTQNSAKHPLVRGVEAMVQQYLSASYSARWTLKITWVKAQHYPAQKLSSRTNTYQAILTTDGYRTYTLFLYQAGGMQWDYTKLSSKNVLVGYTSGDGFFRNDDLMSQTPAVKYRPDRVPGYNTGVRGLWLYKLDSRIRVNYRQRCLDWLSNEKQPVAWNKDLPPCPCSLSQGLSDGHFTPSKKGRQDLCMLCLWEGTDTGSPMRRNRDKPLSSSTPSKRPLANSPSITTGTGLLLPKRRKPDGVSSPQEHSAVGGKATRKSTPDFPMVQEMHYVARHASTPLQGGMLQHCYPSRASAAFHVPPRTHASSSPRSNVSPDQHLWQTGSRQGWYFAPQVPMPRVSHAQNISAPSAAAGAPPRESLAPRQGHPNVAHIDQDSPETTRNTTERYTSAQPPPGEDIPDFASLMIRLTCALKVPKAKSAAMVEDPLFPAEEQVEPKPSALPSLPYLIHLTKNPGMAPRAVPAVSRRISARYRLDTLSAEFLKEPPKPNSAVVDMVQPRRSSPPDREGRKLDAMGKKVHETAALFTRMVHYGAYMAAYQSFLWGKIGPYLDQLPFWDQRMARAFCQEGTTLSRFQKDLAKHSAEAAGKLFASSVAIRRHAWLRASTLSDEDKAIAEDLPMHDTGLFNPETNDRLKHAHKMRRVAQEFGFPPLPHRRPFPGARRSRFTSQRRRVSSGRQASRARGSQPGKSRRKDANNKR</sequence>
<dbReference type="PANTHER" id="PTHR13802:SF52">
    <property type="entry name" value="MUCIN-4"/>
    <property type="match status" value="1"/>
</dbReference>
<feature type="compositionally biased region" description="Low complexity" evidence="2">
    <location>
        <begin position="770"/>
        <end position="781"/>
    </location>
</feature>
<proteinExistence type="predicted"/>
<keyword evidence="5" id="KW-1185">Reference proteome</keyword>
<reference evidence="4" key="2">
    <citation type="submission" date="2025-08" db="UniProtKB">
        <authorList>
            <consortium name="Ensembl"/>
        </authorList>
    </citation>
    <scope>IDENTIFICATION</scope>
</reference>
<dbReference type="GO" id="GO:0007160">
    <property type="term" value="P:cell-matrix adhesion"/>
    <property type="evidence" value="ECO:0007669"/>
    <property type="project" value="InterPro"/>
</dbReference>
<dbReference type="Ensembl" id="ENSACAT00000042321.1">
    <property type="protein sequence ID" value="ENSACAP00000031973.1"/>
    <property type="gene ID" value="ENSACAG00000039205.1"/>
</dbReference>
<evidence type="ECO:0000313" key="4">
    <source>
        <dbReference type="Ensembl" id="ENSACAP00000031973.1"/>
    </source>
</evidence>
<dbReference type="AlphaFoldDB" id="A0A803T9T3"/>
<dbReference type="InParanoid" id="A0A803T9T3"/>
<dbReference type="Proteomes" id="UP000001646">
    <property type="component" value="Unplaced"/>
</dbReference>
<feature type="compositionally biased region" description="Basic and acidic residues" evidence="2">
    <location>
        <begin position="597"/>
        <end position="608"/>
    </location>
</feature>
<feature type="compositionally biased region" description="Polar residues" evidence="2">
    <location>
        <begin position="399"/>
        <end position="414"/>
    </location>
</feature>
<dbReference type="PROSITE" id="PS51220">
    <property type="entry name" value="NIDO"/>
    <property type="match status" value="1"/>
</dbReference>
<dbReference type="PANTHER" id="PTHR13802">
    <property type="entry name" value="MUCIN 4-RELATED"/>
    <property type="match status" value="1"/>
</dbReference>
<dbReference type="GO" id="GO:0005615">
    <property type="term" value="C:extracellular space"/>
    <property type="evidence" value="ECO:0000318"/>
    <property type="project" value="GO_Central"/>
</dbReference>
<accession>A0A803T9T3</accession>
<evidence type="ECO:0000313" key="5">
    <source>
        <dbReference type="Proteomes" id="UP000001646"/>
    </source>
</evidence>
<evidence type="ECO:0000256" key="2">
    <source>
        <dbReference type="SAM" id="MobiDB-lite"/>
    </source>
</evidence>
<reference evidence="4" key="1">
    <citation type="submission" date="2009-12" db="EMBL/GenBank/DDBJ databases">
        <title>The Genome Sequence of Anolis carolinensis (Green Anole Lizard).</title>
        <authorList>
            <consortium name="The Genome Sequencing Platform"/>
            <person name="Di Palma F."/>
            <person name="Alfoldi J."/>
            <person name="Heiman D."/>
            <person name="Young S."/>
            <person name="Grabherr M."/>
            <person name="Johnson J."/>
            <person name="Lander E.S."/>
            <person name="Lindblad-Toh K."/>
        </authorList>
    </citation>
    <scope>NUCLEOTIDE SEQUENCE [LARGE SCALE GENOMIC DNA]</scope>
    <source>
        <strain evidence="4">JBL SC #1</strain>
    </source>
</reference>
<protein>
    <recommendedName>
        <fullName evidence="3">NIDO domain-containing protein</fullName>
    </recommendedName>
</protein>
<feature type="compositionally biased region" description="Low complexity" evidence="2">
    <location>
        <begin position="441"/>
        <end position="451"/>
    </location>
</feature>
<feature type="compositionally biased region" description="Polar residues" evidence="2">
    <location>
        <begin position="472"/>
        <end position="485"/>
    </location>
</feature>
<dbReference type="InterPro" id="IPR051495">
    <property type="entry name" value="Epithelial_Barrier/Signaling"/>
</dbReference>
<dbReference type="InterPro" id="IPR003886">
    <property type="entry name" value="NIDO_dom"/>
</dbReference>
<feature type="compositionally biased region" description="Polar residues" evidence="2">
    <location>
        <begin position="304"/>
        <end position="324"/>
    </location>
</feature>
<organism evidence="4 5">
    <name type="scientific">Anolis carolinensis</name>
    <name type="common">Green anole</name>
    <name type="synonym">American chameleon</name>
    <dbReference type="NCBI Taxonomy" id="28377"/>
    <lineage>
        <taxon>Eukaryota</taxon>
        <taxon>Metazoa</taxon>
        <taxon>Chordata</taxon>
        <taxon>Craniata</taxon>
        <taxon>Vertebrata</taxon>
        <taxon>Euteleostomi</taxon>
        <taxon>Lepidosauria</taxon>
        <taxon>Squamata</taxon>
        <taxon>Bifurcata</taxon>
        <taxon>Unidentata</taxon>
        <taxon>Episquamata</taxon>
        <taxon>Toxicofera</taxon>
        <taxon>Iguania</taxon>
        <taxon>Dactyloidae</taxon>
        <taxon>Anolis</taxon>
    </lineage>
</organism>
<dbReference type="GeneTree" id="ENSGT00730000110943"/>
<feature type="domain" description="NIDO" evidence="3">
    <location>
        <begin position="74"/>
        <end position="229"/>
    </location>
</feature>
<dbReference type="Gene3D" id="1.10.287.3160">
    <property type="match status" value="1"/>
</dbReference>
<feature type="region of interest" description="Disordered" evidence="2">
    <location>
        <begin position="293"/>
        <end position="356"/>
    </location>
</feature>
<feature type="region of interest" description="Disordered" evidence="2">
    <location>
        <begin position="583"/>
        <end position="608"/>
    </location>
</feature>
<dbReference type="Pfam" id="PF06119">
    <property type="entry name" value="NIDO"/>
    <property type="match status" value="1"/>
</dbReference>
<feature type="region of interest" description="Disordered" evidence="2">
    <location>
        <begin position="439"/>
        <end position="495"/>
    </location>
</feature>
<evidence type="ECO:0000259" key="3">
    <source>
        <dbReference type="PROSITE" id="PS51220"/>
    </source>
</evidence>
<dbReference type="GO" id="GO:0005176">
    <property type="term" value="F:ErbB-2 class receptor binding"/>
    <property type="evidence" value="ECO:0000318"/>
    <property type="project" value="GO_Central"/>
</dbReference>
<feature type="region of interest" description="Disordered" evidence="2">
    <location>
        <begin position="394"/>
        <end position="414"/>
    </location>
</feature>
<keyword evidence="1" id="KW-1015">Disulfide bond</keyword>
<dbReference type="SMART" id="SM00539">
    <property type="entry name" value="NIDO"/>
    <property type="match status" value="1"/>
</dbReference>
<feature type="region of interest" description="Disordered" evidence="2">
    <location>
        <begin position="741"/>
        <end position="794"/>
    </location>
</feature>
<reference evidence="4" key="3">
    <citation type="submission" date="2025-09" db="UniProtKB">
        <authorList>
            <consortium name="Ensembl"/>
        </authorList>
    </citation>
    <scope>IDENTIFICATION</scope>
</reference>
<feature type="compositionally biased region" description="Basic residues" evidence="2">
    <location>
        <begin position="748"/>
        <end position="769"/>
    </location>
</feature>
<name>A0A803T9T3_ANOCA</name>